<protein>
    <submittedName>
        <fullName evidence="2">LPXTG-motif cell wall anchor domain-containing protein</fullName>
    </submittedName>
</protein>
<dbReference type="EMBL" id="FTMI01000003">
    <property type="protein sequence ID" value="SIQ27075.1"/>
    <property type="molecule type" value="Genomic_DNA"/>
</dbReference>
<keyword evidence="1" id="KW-1133">Transmembrane helix</keyword>
<keyword evidence="3" id="KW-1185">Reference proteome</keyword>
<dbReference type="GeneID" id="66333489"/>
<keyword evidence="1" id="KW-0812">Transmembrane</keyword>
<sequence>MSEDFGPAGMAGAPVATVALATTGASVTWVAIAGAATVLLGIILVRVARRRSRDRGSEAR</sequence>
<dbReference type="RefSeq" id="WP_143311111.1">
    <property type="nucleotide sequence ID" value="NZ_FTMI01000003.1"/>
</dbReference>
<reference evidence="3" key="1">
    <citation type="submission" date="2017-01" db="EMBL/GenBank/DDBJ databases">
        <authorList>
            <person name="Varghese N."/>
            <person name="Submissions S."/>
        </authorList>
    </citation>
    <scope>NUCLEOTIDE SEQUENCE [LARGE SCALE GENOMIC DNA]</scope>
    <source>
        <strain evidence="3">3bp</strain>
    </source>
</reference>
<evidence type="ECO:0000313" key="2">
    <source>
        <dbReference type="EMBL" id="SIQ27075.1"/>
    </source>
</evidence>
<evidence type="ECO:0000256" key="1">
    <source>
        <dbReference type="SAM" id="Phobius"/>
    </source>
</evidence>
<dbReference type="AlphaFoldDB" id="A0A1N6RE24"/>
<evidence type="ECO:0000313" key="3">
    <source>
        <dbReference type="Proteomes" id="UP000186235"/>
    </source>
</evidence>
<accession>A0A1N6RE24</accession>
<dbReference type="Proteomes" id="UP000186235">
    <property type="component" value="Unassembled WGS sequence"/>
</dbReference>
<organism evidence="2 3">
    <name type="scientific">Cellulosimicrobium aquatile</name>
    <dbReference type="NCBI Taxonomy" id="1612203"/>
    <lineage>
        <taxon>Bacteria</taxon>
        <taxon>Bacillati</taxon>
        <taxon>Actinomycetota</taxon>
        <taxon>Actinomycetes</taxon>
        <taxon>Micrococcales</taxon>
        <taxon>Promicromonosporaceae</taxon>
        <taxon>Cellulosimicrobium</taxon>
    </lineage>
</organism>
<name>A0A1N6RE24_9MICO</name>
<feature type="transmembrane region" description="Helical" evidence="1">
    <location>
        <begin position="20"/>
        <end position="45"/>
    </location>
</feature>
<keyword evidence="1" id="KW-0472">Membrane</keyword>
<proteinExistence type="predicted"/>
<gene>
    <name evidence="2" type="ORF">SAMN05518682_1869</name>
</gene>
<dbReference type="NCBIfam" id="TIGR01167">
    <property type="entry name" value="LPXTG_anchor"/>
    <property type="match status" value="1"/>
</dbReference>